<dbReference type="GO" id="GO:0140662">
    <property type="term" value="F:ATP-dependent protein folding chaperone"/>
    <property type="evidence" value="ECO:0007669"/>
    <property type="project" value="InterPro"/>
</dbReference>
<dbReference type="Gene3D" id="3.30.420.40">
    <property type="match status" value="2"/>
</dbReference>
<evidence type="ECO:0000256" key="4">
    <source>
        <dbReference type="ARBA" id="ARBA00017249"/>
    </source>
</evidence>
<dbReference type="InterPro" id="IPR029047">
    <property type="entry name" value="HSP70_peptide-bd_sf"/>
</dbReference>
<dbReference type="SUPFAM" id="SSF53067">
    <property type="entry name" value="Actin-like ATPase domain"/>
    <property type="match status" value="2"/>
</dbReference>
<evidence type="ECO:0000256" key="10">
    <source>
        <dbReference type="ARBA" id="ARBA00030019"/>
    </source>
</evidence>
<sequence length="590" mass="65884">MAIIGIDLGTSNTLACVFQDGQAHLIPNPLGGFLTKSAVSLLEDGSILTGAPAKERLITHPDRTAASYKVFMGTQREFVLGGQRFRPEELSALVLRQIKADAERFLGEEVQEAVISVPAYFNDNQRCATKLAAELTGLKVSRLINEPSAAAVYYRWHNPEARDGKLMIVDFGGGTLDVSIVDCFENIIEIVSIAGDNHLGGDDIDRAIAQAFCEQNHLIQTTLTPQEQSELLWQAERAKLSLSPPGAEPTTLTLETSSGVFHLTLDQEHLAQLCAPLFRRVEKVLRQALENHTSDRIQQVVLVGGSAHLWVFQDFLTRLMSVPPIMAADPDRIVAMGAGVCAGIKERREELQDIVMTDVCPFSLGVGTYSHKHDQEPHMAVIIPRSSMLPISHSQRFYTLNDRQEALRFEVYQGEDYFVAGNLKLGELRVRVPRGPAGSQWADVTFTYDINGILHVQVKASGGDYQETVILNPNLHLTDQELAEAMERIRQIQLYREQANAQPLFEEALELFRHVDGFNREALSRALENYGLARDSNDRISLRQAELELEATVNRCQRQLSQIPSLFIQDEPDEEDFWLDEEEEGEDDDV</sequence>
<dbReference type="InterPro" id="IPR018181">
    <property type="entry name" value="Heat_shock_70_CS"/>
</dbReference>
<evidence type="ECO:0000256" key="5">
    <source>
        <dbReference type="ARBA" id="ARBA00022553"/>
    </source>
</evidence>
<evidence type="ECO:0000256" key="3">
    <source>
        <dbReference type="ARBA" id="ARBA00014415"/>
    </source>
</evidence>
<evidence type="ECO:0000313" key="16">
    <source>
        <dbReference type="Proteomes" id="UP000823868"/>
    </source>
</evidence>
<evidence type="ECO:0000256" key="11">
    <source>
        <dbReference type="ARBA" id="ARBA00030945"/>
    </source>
</evidence>
<evidence type="ECO:0000256" key="6">
    <source>
        <dbReference type="ARBA" id="ARBA00022741"/>
    </source>
</evidence>
<dbReference type="AlphaFoldDB" id="A0A9D1YBI3"/>
<keyword evidence="9" id="KW-0143">Chaperone</keyword>
<gene>
    <name evidence="15" type="ORF">H9841_05425</name>
</gene>
<dbReference type="Gene3D" id="2.60.34.10">
    <property type="entry name" value="Substrate Binding Domain Of DNAk, Chain A, domain 1"/>
    <property type="match status" value="1"/>
</dbReference>
<reference evidence="15" key="1">
    <citation type="journal article" date="2021" name="PeerJ">
        <title>Extensive microbial diversity within the chicken gut microbiome revealed by metagenomics and culture.</title>
        <authorList>
            <person name="Gilroy R."/>
            <person name="Ravi A."/>
            <person name="Getino M."/>
            <person name="Pursley I."/>
            <person name="Horton D.L."/>
            <person name="Alikhan N.F."/>
            <person name="Baker D."/>
            <person name="Gharbi K."/>
            <person name="Hall N."/>
            <person name="Watson M."/>
            <person name="Adriaenssens E.M."/>
            <person name="Foster-Nyarko E."/>
            <person name="Jarju S."/>
            <person name="Secka A."/>
            <person name="Antonio M."/>
            <person name="Oren A."/>
            <person name="Chaudhuri R.R."/>
            <person name="La Ragione R."/>
            <person name="Hildebrand F."/>
            <person name="Pallen M.J."/>
        </authorList>
    </citation>
    <scope>NUCLEOTIDE SEQUENCE</scope>
    <source>
        <strain evidence="15">ChiBcec16_6824</strain>
    </source>
</reference>
<feature type="compositionally biased region" description="Acidic residues" evidence="14">
    <location>
        <begin position="570"/>
        <end position="590"/>
    </location>
</feature>
<dbReference type="EMBL" id="DXDX01000098">
    <property type="protein sequence ID" value="HIY21326.1"/>
    <property type="molecule type" value="Genomic_DNA"/>
</dbReference>
<keyword evidence="6 13" id="KW-0547">Nucleotide-binding</keyword>
<dbReference type="InterPro" id="IPR043129">
    <property type="entry name" value="ATPase_NBD"/>
</dbReference>
<dbReference type="PROSITE" id="PS00329">
    <property type="entry name" value="HSP70_2"/>
    <property type="match status" value="1"/>
</dbReference>
<comment type="similarity">
    <text evidence="2 13">Belongs to the heat shock protein 70 family.</text>
</comment>
<evidence type="ECO:0000256" key="1">
    <source>
        <dbReference type="ARBA" id="ARBA00002290"/>
    </source>
</evidence>
<dbReference type="FunFam" id="3.30.420.40:FF:000071">
    <property type="entry name" value="Molecular chaperone DnaK"/>
    <property type="match status" value="1"/>
</dbReference>
<comment type="caution">
    <text evidence="15">The sequence shown here is derived from an EMBL/GenBank/DDBJ whole genome shotgun (WGS) entry which is preliminary data.</text>
</comment>
<evidence type="ECO:0000256" key="12">
    <source>
        <dbReference type="ARBA" id="ARBA00033103"/>
    </source>
</evidence>
<evidence type="ECO:0000256" key="2">
    <source>
        <dbReference type="ARBA" id="ARBA00007381"/>
    </source>
</evidence>
<feature type="region of interest" description="Disordered" evidence="14">
    <location>
        <begin position="569"/>
        <end position="590"/>
    </location>
</feature>
<protein>
    <recommendedName>
        <fullName evidence="3">Chaperone protein DnaK</fullName>
    </recommendedName>
    <alternativeName>
        <fullName evidence="4">Chaperone protein dnaK</fullName>
    </alternativeName>
    <alternativeName>
        <fullName evidence="12">HSP70</fullName>
    </alternativeName>
    <alternativeName>
        <fullName evidence="11">Heat shock 70 kDa protein</fullName>
    </alternativeName>
    <alternativeName>
        <fullName evidence="10">Heat shock protein 70</fullName>
    </alternativeName>
</protein>
<dbReference type="PRINTS" id="PR00301">
    <property type="entry name" value="HEATSHOCK70"/>
</dbReference>
<name>A0A9D1YBI3_9FIRM</name>
<evidence type="ECO:0000256" key="13">
    <source>
        <dbReference type="RuleBase" id="RU003322"/>
    </source>
</evidence>
<dbReference type="PANTHER" id="PTHR19375">
    <property type="entry name" value="HEAT SHOCK PROTEIN 70KDA"/>
    <property type="match status" value="1"/>
</dbReference>
<evidence type="ECO:0000256" key="9">
    <source>
        <dbReference type="ARBA" id="ARBA00023186"/>
    </source>
</evidence>
<organism evidence="15 16">
    <name type="scientific">Candidatus Flavonifractor merdigallinarum</name>
    <dbReference type="NCBI Taxonomy" id="2838589"/>
    <lineage>
        <taxon>Bacteria</taxon>
        <taxon>Bacillati</taxon>
        <taxon>Bacillota</taxon>
        <taxon>Clostridia</taxon>
        <taxon>Eubacteriales</taxon>
        <taxon>Oscillospiraceae</taxon>
        <taxon>Flavonifractor</taxon>
    </lineage>
</organism>
<evidence type="ECO:0000256" key="14">
    <source>
        <dbReference type="SAM" id="MobiDB-lite"/>
    </source>
</evidence>
<evidence type="ECO:0000256" key="7">
    <source>
        <dbReference type="ARBA" id="ARBA00022840"/>
    </source>
</evidence>
<comment type="function">
    <text evidence="1">Acts as a chaperone.</text>
</comment>
<dbReference type="Proteomes" id="UP000823868">
    <property type="component" value="Unassembled WGS sequence"/>
</dbReference>
<accession>A0A9D1YBI3</accession>
<evidence type="ECO:0000313" key="15">
    <source>
        <dbReference type="EMBL" id="HIY21326.1"/>
    </source>
</evidence>
<dbReference type="Pfam" id="PF00012">
    <property type="entry name" value="HSP70"/>
    <property type="match status" value="2"/>
</dbReference>
<keyword evidence="8" id="KW-0346">Stress response</keyword>
<dbReference type="GO" id="GO:0005524">
    <property type="term" value="F:ATP binding"/>
    <property type="evidence" value="ECO:0007669"/>
    <property type="project" value="UniProtKB-KW"/>
</dbReference>
<dbReference type="Gene3D" id="3.90.640.10">
    <property type="entry name" value="Actin, Chain A, domain 4"/>
    <property type="match status" value="1"/>
</dbReference>
<proteinExistence type="inferred from homology"/>
<keyword evidence="7 13" id="KW-0067">ATP-binding</keyword>
<evidence type="ECO:0000256" key="8">
    <source>
        <dbReference type="ARBA" id="ARBA00023016"/>
    </source>
</evidence>
<dbReference type="InterPro" id="IPR013126">
    <property type="entry name" value="Hsp_70_fam"/>
</dbReference>
<dbReference type="SUPFAM" id="SSF100920">
    <property type="entry name" value="Heat shock protein 70kD (HSP70), peptide-binding domain"/>
    <property type="match status" value="1"/>
</dbReference>
<keyword evidence="5" id="KW-0597">Phosphoprotein</keyword>
<reference evidence="15" key="2">
    <citation type="submission" date="2021-04" db="EMBL/GenBank/DDBJ databases">
        <authorList>
            <person name="Gilroy R."/>
        </authorList>
    </citation>
    <scope>NUCLEOTIDE SEQUENCE</scope>
    <source>
        <strain evidence="15">ChiBcec16_6824</strain>
    </source>
</reference>